<gene>
    <name evidence="3" type="ORF">N180_01875</name>
</gene>
<comment type="caution">
    <text evidence="3">The sequence shown here is derived from an EMBL/GenBank/DDBJ whole genome shotgun (WGS) entry which is preliminary data.</text>
</comment>
<dbReference type="PANTHER" id="PTHR34220">
    <property type="entry name" value="SENSOR HISTIDINE KINASE YPDA"/>
    <property type="match status" value="1"/>
</dbReference>
<evidence type="ECO:0000313" key="3">
    <source>
        <dbReference type="EMBL" id="KEQ28405.1"/>
    </source>
</evidence>
<name>A0A081PCI2_9SPHI</name>
<dbReference type="GO" id="GO:0000155">
    <property type="term" value="F:phosphorelay sensor kinase activity"/>
    <property type="evidence" value="ECO:0007669"/>
    <property type="project" value="InterPro"/>
</dbReference>
<feature type="transmembrane region" description="Helical" evidence="1">
    <location>
        <begin position="7"/>
        <end position="24"/>
    </location>
</feature>
<feature type="domain" description="Signal transduction histidine kinase internal region" evidence="2">
    <location>
        <begin position="158"/>
        <end position="236"/>
    </location>
</feature>
<dbReference type="OrthoDB" id="9792992at2"/>
<organism evidence="3 4">
    <name type="scientific">Pedobacter antarcticus 4BY</name>
    <dbReference type="NCBI Taxonomy" id="1358423"/>
    <lineage>
        <taxon>Bacteria</taxon>
        <taxon>Pseudomonadati</taxon>
        <taxon>Bacteroidota</taxon>
        <taxon>Sphingobacteriia</taxon>
        <taxon>Sphingobacteriales</taxon>
        <taxon>Sphingobacteriaceae</taxon>
        <taxon>Pedobacter</taxon>
    </lineage>
</organism>
<evidence type="ECO:0000256" key="1">
    <source>
        <dbReference type="SAM" id="Phobius"/>
    </source>
</evidence>
<accession>A0A081PCI2</accession>
<evidence type="ECO:0000259" key="2">
    <source>
        <dbReference type="Pfam" id="PF06580"/>
    </source>
</evidence>
<dbReference type="InterPro" id="IPR010559">
    <property type="entry name" value="Sig_transdc_His_kin_internal"/>
</dbReference>
<keyword evidence="1" id="KW-1133">Transmembrane helix</keyword>
<feature type="transmembrane region" description="Helical" evidence="1">
    <location>
        <begin position="111"/>
        <end position="131"/>
    </location>
</feature>
<reference evidence="3 4" key="1">
    <citation type="journal article" date="1992" name="Int. J. Syst. Bacteriol.">
        <title>Sphingobacterium antarcticus sp. nov. a Psychrotrophic Bacterium from the Soils of Schirmacher Oasis, Antarctica.</title>
        <authorList>
            <person name="Shivaji S."/>
            <person name="Ray M.K."/>
            <person name="Rao N.S."/>
            <person name="Saiserr L."/>
            <person name="Jagannadham M.V."/>
            <person name="Kumar G.S."/>
            <person name="Reddy G."/>
            <person name="Bhargava P.M."/>
        </authorList>
    </citation>
    <scope>NUCLEOTIDE SEQUENCE [LARGE SCALE GENOMIC DNA]</scope>
    <source>
        <strain evidence="3 4">4BY</strain>
    </source>
</reference>
<dbReference type="Proteomes" id="UP000028007">
    <property type="component" value="Unassembled WGS sequence"/>
</dbReference>
<keyword evidence="4" id="KW-1185">Reference proteome</keyword>
<dbReference type="InterPro" id="IPR050640">
    <property type="entry name" value="Bact_2-comp_sensor_kinase"/>
</dbReference>
<keyword evidence="1" id="KW-0812">Transmembrane</keyword>
<dbReference type="EMBL" id="JNFF01000116">
    <property type="protein sequence ID" value="KEQ28405.1"/>
    <property type="molecule type" value="Genomic_DNA"/>
</dbReference>
<feature type="transmembrane region" description="Helical" evidence="1">
    <location>
        <begin position="39"/>
        <end position="59"/>
    </location>
</feature>
<protein>
    <recommendedName>
        <fullName evidence="2">Signal transduction histidine kinase internal region domain-containing protein</fullName>
    </recommendedName>
</protein>
<evidence type="ECO:0000313" key="4">
    <source>
        <dbReference type="Proteomes" id="UP000028007"/>
    </source>
</evidence>
<feature type="transmembrane region" description="Helical" evidence="1">
    <location>
        <begin position="79"/>
        <end position="99"/>
    </location>
</feature>
<dbReference type="eggNOG" id="COG2972">
    <property type="taxonomic scope" value="Bacteria"/>
</dbReference>
<proteinExistence type="predicted"/>
<dbReference type="Pfam" id="PF06580">
    <property type="entry name" value="His_kinase"/>
    <property type="match status" value="1"/>
</dbReference>
<dbReference type="GO" id="GO:0016020">
    <property type="term" value="C:membrane"/>
    <property type="evidence" value="ECO:0007669"/>
    <property type="project" value="InterPro"/>
</dbReference>
<dbReference type="PANTHER" id="PTHR34220:SF7">
    <property type="entry name" value="SENSOR HISTIDINE KINASE YPDA"/>
    <property type="match status" value="1"/>
</dbReference>
<dbReference type="AlphaFoldDB" id="A0A081PCI2"/>
<keyword evidence="1" id="KW-0472">Membrane</keyword>
<sequence length="342" mass="39882">MNTFRKYISPAFYGLLIYFTIRLLHDLAVDEQFWKRDWMLNLLEMACSVLVGYLCVYTFEKLFRFYDLTSALQSNYHGVLKELALLVIANLIVVSTVFIPMCALTDDGLSWGDLADLTIIPTLYALIYYGIARSRLWLKAYVGNRLLLEKITNQQLETELKFLKAQYHPHFLFNALNTVYFQMDEDLPGAKKSIEKFSELLRYQLYDQQQKVPVFKEIAYLKSYIDLQKIRSSERLRLELFFDEKLSDQLVYPLLFLPLVENAFKFIGGAYKMSVNASIDQKWITFSVQNSIPLITNGHLKSGGIGLENLKRRLDLLYGERHELTLKKEADSFKATIKIDYE</sequence>
<dbReference type="InterPro" id="IPR036890">
    <property type="entry name" value="HATPase_C_sf"/>
</dbReference>
<dbReference type="RefSeq" id="WP_037444276.1">
    <property type="nucleotide sequence ID" value="NZ_JNFF01000116.1"/>
</dbReference>
<dbReference type="Gene3D" id="3.30.565.10">
    <property type="entry name" value="Histidine kinase-like ATPase, C-terminal domain"/>
    <property type="match status" value="1"/>
</dbReference>